<evidence type="ECO:0000256" key="3">
    <source>
        <dbReference type="ARBA" id="ARBA00022833"/>
    </source>
</evidence>
<dbReference type="InterPro" id="IPR013083">
    <property type="entry name" value="Znf_RING/FYVE/PHD"/>
</dbReference>
<dbReference type="Pfam" id="PF13445">
    <property type="entry name" value="zf-RING_UBOX"/>
    <property type="match status" value="1"/>
</dbReference>
<evidence type="ECO:0000256" key="1">
    <source>
        <dbReference type="ARBA" id="ARBA00022723"/>
    </source>
</evidence>
<dbReference type="PROSITE" id="PS00518">
    <property type="entry name" value="ZF_RING_1"/>
    <property type="match status" value="1"/>
</dbReference>
<dbReference type="GO" id="GO:0008270">
    <property type="term" value="F:zinc ion binding"/>
    <property type="evidence" value="ECO:0007669"/>
    <property type="project" value="UniProtKB-KW"/>
</dbReference>
<accession>A0AAV5URV9</accession>
<dbReference type="InterPro" id="IPR017907">
    <property type="entry name" value="Znf_RING_CS"/>
</dbReference>
<dbReference type="Gene3D" id="3.30.40.10">
    <property type="entry name" value="Zinc/RING finger domain, C3HC4 (zinc finger)"/>
    <property type="match status" value="1"/>
</dbReference>
<keyword evidence="3" id="KW-0862">Zinc</keyword>
<feature type="non-terminal residue" evidence="7">
    <location>
        <position position="1"/>
    </location>
</feature>
<dbReference type="Proteomes" id="UP001432322">
    <property type="component" value="Unassembled WGS sequence"/>
</dbReference>
<proteinExistence type="predicted"/>
<feature type="domain" description="RING-type" evidence="6">
    <location>
        <begin position="15"/>
        <end position="59"/>
    </location>
</feature>
<name>A0AAV5URV9_9BILA</name>
<feature type="region of interest" description="Disordered" evidence="5">
    <location>
        <begin position="249"/>
        <end position="283"/>
    </location>
</feature>
<evidence type="ECO:0000256" key="4">
    <source>
        <dbReference type="PROSITE-ProRule" id="PRU00175"/>
    </source>
</evidence>
<gene>
    <name evidence="7" type="ORF">PFISCL1PPCAC_277</name>
</gene>
<feature type="non-terminal residue" evidence="7">
    <location>
        <position position="313"/>
    </location>
</feature>
<reference evidence="7" key="1">
    <citation type="submission" date="2023-10" db="EMBL/GenBank/DDBJ databases">
        <title>Genome assembly of Pristionchus species.</title>
        <authorList>
            <person name="Yoshida K."/>
            <person name="Sommer R.J."/>
        </authorList>
    </citation>
    <scope>NUCLEOTIDE SEQUENCE</scope>
    <source>
        <strain evidence="7">RS5133</strain>
    </source>
</reference>
<dbReference type="InterPro" id="IPR052667">
    <property type="entry name" value="E3_ubiquitin-ligase_RING"/>
</dbReference>
<protein>
    <recommendedName>
        <fullName evidence="6">RING-type domain-containing protein</fullName>
    </recommendedName>
</protein>
<comment type="caution">
    <text evidence="7">The sequence shown here is derived from an EMBL/GenBank/DDBJ whole genome shotgun (WGS) entry which is preliminary data.</text>
</comment>
<evidence type="ECO:0000256" key="2">
    <source>
        <dbReference type="ARBA" id="ARBA00022771"/>
    </source>
</evidence>
<dbReference type="SUPFAM" id="SSF57850">
    <property type="entry name" value="RING/U-box"/>
    <property type="match status" value="1"/>
</dbReference>
<organism evidence="7 8">
    <name type="scientific">Pristionchus fissidentatus</name>
    <dbReference type="NCBI Taxonomy" id="1538716"/>
    <lineage>
        <taxon>Eukaryota</taxon>
        <taxon>Metazoa</taxon>
        <taxon>Ecdysozoa</taxon>
        <taxon>Nematoda</taxon>
        <taxon>Chromadorea</taxon>
        <taxon>Rhabditida</taxon>
        <taxon>Rhabditina</taxon>
        <taxon>Diplogasteromorpha</taxon>
        <taxon>Diplogasteroidea</taxon>
        <taxon>Neodiplogasteridae</taxon>
        <taxon>Pristionchus</taxon>
    </lineage>
</organism>
<evidence type="ECO:0000313" key="8">
    <source>
        <dbReference type="Proteomes" id="UP001432322"/>
    </source>
</evidence>
<evidence type="ECO:0000256" key="5">
    <source>
        <dbReference type="SAM" id="MobiDB-lite"/>
    </source>
</evidence>
<dbReference type="InterPro" id="IPR027370">
    <property type="entry name" value="Znf-RING_euk"/>
</dbReference>
<dbReference type="PROSITE" id="PS50089">
    <property type="entry name" value="ZF_RING_2"/>
    <property type="match status" value="1"/>
</dbReference>
<evidence type="ECO:0000259" key="6">
    <source>
        <dbReference type="PROSITE" id="PS50089"/>
    </source>
</evidence>
<keyword evidence="1" id="KW-0479">Metal-binding</keyword>
<keyword evidence="2 4" id="KW-0863">Zinc-finger</keyword>
<keyword evidence="8" id="KW-1185">Reference proteome</keyword>
<dbReference type="Gene3D" id="1.10.8.10">
    <property type="entry name" value="DNA helicase RuvA subunit, C-terminal domain"/>
    <property type="match status" value="1"/>
</dbReference>
<dbReference type="AlphaFoldDB" id="A0AAV5URV9"/>
<dbReference type="PANTHER" id="PTHR47156:SF10">
    <property type="entry name" value="E3 UBIQUITIN-PROTEIN LIGASE TRIM-21-RELATED"/>
    <property type="match status" value="1"/>
</dbReference>
<dbReference type="EMBL" id="BTSY01000001">
    <property type="protein sequence ID" value="GMT08980.1"/>
    <property type="molecule type" value="Genomic_DNA"/>
</dbReference>
<sequence>QEDHIDPEMSVRCSCGVCFEFYDATANIPRVLFCGHSMCQKCIVKLLDGTRNLKCVTCQQFSNVVDATALLMNRSLIDIADIVRADESGAPKTPAFSCSQCEKYLESKEVAVCITPDCEHHRHHICLPCAIVQHEGHKIVLLEQFKSMVSEECRGKLEQIKVDSEKCMGNTVQQSAKTMASLVIVRTKIVSENRLNFFVKQSADVNDDNEATELIEIARDFIDPFTAAFARWNTTLATMDKEIKELFGMDEEQETEEGEESEDESESEDPVEEDGDDTGMEEYDIELVMSQANVSRDKAIRALQAADNDIVNA</sequence>
<dbReference type="InterPro" id="IPR001841">
    <property type="entry name" value="Znf_RING"/>
</dbReference>
<evidence type="ECO:0000313" key="7">
    <source>
        <dbReference type="EMBL" id="GMT08980.1"/>
    </source>
</evidence>
<dbReference type="SMART" id="SM00184">
    <property type="entry name" value="RING"/>
    <property type="match status" value="2"/>
</dbReference>
<dbReference type="PANTHER" id="PTHR47156">
    <property type="entry name" value="PROTEIN CBG20824"/>
    <property type="match status" value="1"/>
</dbReference>